<accession>F5YXZ4</accession>
<keyword evidence="2 4" id="KW-0560">Oxidoreductase</keyword>
<proteinExistence type="inferred from homology"/>
<keyword evidence="7" id="KW-1185">Reference proteome</keyword>
<dbReference type="OrthoDB" id="6882680at2"/>
<evidence type="ECO:0000259" key="5">
    <source>
        <dbReference type="Pfam" id="PF00171"/>
    </source>
</evidence>
<evidence type="ECO:0000313" key="6">
    <source>
        <dbReference type="EMBL" id="AEF34194.1"/>
    </source>
</evidence>
<evidence type="ECO:0000313" key="7">
    <source>
        <dbReference type="Proteomes" id="UP000009224"/>
    </source>
</evidence>
<dbReference type="InterPro" id="IPR015590">
    <property type="entry name" value="Aldehyde_DH_dom"/>
</dbReference>
<feature type="active site" evidence="3">
    <location>
        <position position="256"/>
    </location>
</feature>
<dbReference type="eggNOG" id="COG1012">
    <property type="taxonomic scope" value="Bacteria"/>
</dbReference>
<dbReference type="Proteomes" id="UP000009224">
    <property type="component" value="Chromosome"/>
</dbReference>
<dbReference type="InterPro" id="IPR016163">
    <property type="entry name" value="Ald_DH_C"/>
</dbReference>
<sequence>MTVSTATEYDTLFIGGKWTAPATDQVIEVHSPATGEYVGKVPLATKDDVDNAVAAARRAFDSGPWPSTPPAERAAVIAAAIKLMEERKELFTSLLAAETGQPPTGVETMHWLSSIGALNFFAGPAVDEVSWEEVRTGAYGQTIVRREPLGVVGAIVAWNVPLFLAVNKLGPALLAGCTVVLKPAAETPLSANALAQVFADAGLPEGVLSVVPGGAETGQALTSNPDVDIFSFTGSSAVGKEIGKRAAELLKPCTLELGGKSAAIMLPDVDLASAIPMLVFSGIMNTGQACVAQTRILAPRSRYEEIVEAIKNFVTALPVGLPDDPAAQIGALITEKQRERVESYIAKGIEEGARLVCGGGRPAGLDAGFFVEPTVFADVDNSMTIAQEEIFGPVLSIIGYDTEEEAIAIANDSVYGLAGSVWTTDVPHGIEVASKIRTGTYGINWYAFDPCCPFGGYKNSGIGRENGKEGVEHFTQQKSVLMPMGYTLES</sequence>
<evidence type="ECO:0000256" key="2">
    <source>
        <dbReference type="ARBA" id="ARBA00023002"/>
    </source>
</evidence>
<dbReference type="HOGENOM" id="CLU_005391_0_2_11"/>
<dbReference type="KEGG" id="mjd:JDM601_0194"/>
<dbReference type="EMBL" id="CP002329">
    <property type="protein sequence ID" value="AEF34194.1"/>
    <property type="molecule type" value="Genomic_DNA"/>
</dbReference>
<dbReference type="PANTHER" id="PTHR42804">
    <property type="entry name" value="ALDEHYDE DEHYDROGENASE"/>
    <property type="match status" value="1"/>
</dbReference>
<dbReference type="GO" id="GO:0016620">
    <property type="term" value="F:oxidoreductase activity, acting on the aldehyde or oxo group of donors, NAD or NADP as acceptor"/>
    <property type="evidence" value="ECO:0007669"/>
    <property type="project" value="InterPro"/>
</dbReference>
<dbReference type="FunFam" id="3.40.309.10:FF:000009">
    <property type="entry name" value="Aldehyde dehydrogenase A"/>
    <property type="match status" value="1"/>
</dbReference>
<dbReference type="PROSITE" id="PS00687">
    <property type="entry name" value="ALDEHYDE_DEHYDR_GLU"/>
    <property type="match status" value="1"/>
</dbReference>
<dbReference type="FunFam" id="3.40.605.10:FF:000007">
    <property type="entry name" value="NAD/NADP-dependent betaine aldehyde dehydrogenase"/>
    <property type="match status" value="1"/>
</dbReference>
<comment type="similarity">
    <text evidence="1 4">Belongs to the aldehyde dehydrogenase family.</text>
</comment>
<dbReference type="FunFam" id="3.40.605.10:FF:000026">
    <property type="entry name" value="Aldehyde dehydrogenase, putative"/>
    <property type="match status" value="1"/>
</dbReference>
<dbReference type="InterPro" id="IPR016161">
    <property type="entry name" value="Ald_DH/histidinol_DH"/>
</dbReference>
<protein>
    <submittedName>
        <fullName evidence="6">Aldehyde dehydrogenase</fullName>
    </submittedName>
</protein>
<evidence type="ECO:0000256" key="3">
    <source>
        <dbReference type="PROSITE-ProRule" id="PRU10007"/>
    </source>
</evidence>
<dbReference type="Pfam" id="PF00171">
    <property type="entry name" value="Aldedh"/>
    <property type="match status" value="1"/>
</dbReference>
<reference evidence="6 7" key="1">
    <citation type="journal article" date="2011" name="J. Bacteriol.">
        <title>Complete genome sequence of a novel clinical isolate, the nontuberculous Mycobacterium strain JDM601.</title>
        <authorList>
            <person name="Zhang Z.Y."/>
            <person name="Sun Z.Q."/>
            <person name="Wang Z.L."/>
            <person name="Wen Z.L."/>
            <person name="Sun Q.W."/>
            <person name="Zhu Z.Q."/>
            <person name="Song Y.Z."/>
            <person name="Zhao J.W."/>
            <person name="Wang H.H."/>
            <person name="Zhang S.L."/>
            <person name="Guo X.K."/>
        </authorList>
    </citation>
    <scope>NUCLEOTIDE SEQUENCE [LARGE SCALE GENOMIC DNA]</scope>
    <source>
        <strain evidence="6 7">JDM601</strain>
    </source>
</reference>
<evidence type="ECO:0000256" key="4">
    <source>
        <dbReference type="RuleBase" id="RU003345"/>
    </source>
</evidence>
<dbReference type="AlphaFoldDB" id="F5YXZ4"/>
<dbReference type="InterPro" id="IPR016162">
    <property type="entry name" value="Ald_DH_N"/>
</dbReference>
<dbReference type="PANTHER" id="PTHR42804:SF1">
    <property type="entry name" value="ALDEHYDE DEHYDROGENASE-RELATED"/>
    <property type="match status" value="1"/>
</dbReference>
<dbReference type="SUPFAM" id="SSF53720">
    <property type="entry name" value="ALDH-like"/>
    <property type="match status" value="1"/>
</dbReference>
<dbReference type="STRING" id="875328.JDM601_0194"/>
<dbReference type="CDD" id="cd07139">
    <property type="entry name" value="ALDH_AldA-Rv0768"/>
    <property type="match status" value="1"/>
</dbReference>
<dbReference type="Gene3D" id="3.40.605.10">
    <property type="entry name" value="Aldehyde Dehydrogenase, Chain A, domain 1"/>
    <property type="match status" value="1"/>
</dbReference>
<dbReference type="Gene3D" id="3.40.309.10">
    <property type="entry name" value="Aldehyde Dehydrogenase, Chain A, domain 2"/>
    <property type="match status" value="1"/>
</dbReference>
<gene>
    <name evidence="6" type="ordered locus">JDM601_0194</name>
</gene>
<evidence type="ECO:0000256" key="1">
    <source>
        <dbReference type="ARBA" id="ARBA00009986"/>
    </source>
</evidence>
<feature type="domain" description="Aldehyde dehydrogenase" evidence="5">
    <location>
        <begin position="18"/>
        <end position="480"/>
    </location>
</feature>
<dbReference type="RefSeq" id="WP_013827138.1">
    <property type="nucleotide sequence ID" value="NC_015576.1"/>
</dbReference>
<organism evidence="6 7">
    <name type="scientific">Mycolicibacter sinensis (strain JDM601)</name>
    <name type="common">Mycobacterium sinense</name>
    <dbReference type="NCBI Taxonomy" id="875328"/>
    <lineage>
        <taxon>Bacteria</taxon>
        <taxon>Bacillati</taxon>
        <taxon>Actinomycetota</taxon>
        <taxon>Actinomycetes</taxon>
        <taxon>Mycobacteriales</taxon>
        <taxon>Mycobacteriaceae</taxon>
        <taxon>Mycolicibacter</taxon>
    </lineage>
</organism>
<dbReference type="InterPro" id="IPR029510">
    <property type="entry name" value="Ald_DH_CS_GLU"/>
</dbReference>
<name>F5YXZ4_MYCSD</name>